<dbReference type="AlphaFoldDB" id="A0A5B8MXZ5"/>
<protein>
    <recommendedName>
        <fullName evidence="3">16S rRNA (uracil(1498)-N(3))-methyltransferase</fullName>
        <ecNumber evidence="3">2.1.1.193</ecNumber>
    </recommendedName>
</protein>
<dbReference type="NCBIfam" id="TIGR00046">
    <property type="entry name" value="RsmE family RNA methyltransferase"/>
    <property type="match status" value="1"/>
</dbReference>
<reference evidence="14 15" key="1">
    <citation type="submission" date="2018-07" db="EMBL/GenBank/DDBJ databases">
        <title>The complete nuclear genome of the prasinophyte Chloropicon primus (CCMP1205).</title>
        <authorList>
            <person name="Pombert J.-F."/>
            <person name="Otis C."/>
            <person name="Turmel M."/>
            <person name="Lemieux C."/>
        </authorList>
    </citation>
    <scope>NUCLEOTIDE SEQUENCE [LARGE SCALE GENOMIC DNA]</scope>
    <source>
        <strain evidence="14 15">CCMP1205</strain>
    </source>
</reference>
<keyword evidence="8" id="KW-0949">S-adenosyl-L-methionine</keyword>
<evidence type="ECO:0000256" key="2">
    <source>
        <dbReference type="ARBA" id="ARBA00005528"/>
    </source>
</evidence>
<evidence type="ECO:0000259" key="12">
    <source>
        <dbReference type="Pfam" id="PF04452"/>
    </source>
</evidence>
<keyword evidence="4" id="KW-0963">Cytoplasm</keyword>
<dbReference type="OrthoDB" id="3465at2759"/>
<evidence type="ECO:0000256" key="5">
    <source>
        <dbReference type="ARBA" id="ARBA00022552"/>
    </source>
</evidence>
<feature type="domain" description="Ribosomal RNA small subunit methyltransferase E PUA-like" evidence="13">
    <location>
        <begin position="59"/>
        <end position="93"/>
    </location>
</feature>
<keyword evidence="5" id="KW-0698">rRNA processing</keyword>
<evidence type="ECO:0000256" key="9">
    <source>
        <dbReference type="ARBA" id="ARBA00025699"/>
    </source>
</evidence>
<dbReference type="Pfam" id="PF04452">
    <property type="entry name" value="Methyltrans_RNA"/>
    <property type="match status" value="1"/>
</dbReference>
<dbReference type="CDD" id="cd18084">
    <property type="entry name" value="RsmE-like"/>
    <property type="match status" value="1"/>
</dbReference>
<dbReference type="PANTHER" id="PTHR30027:SF3">
    <property type="entry name" value="16S RRNA (URACIL(1498)-N(3))-METHYLTRANSFERASE"/>
    <property type="match status" value="1"/>
</dbReference>
<feature type="region of interest" description="Disordered" evidence="11">
    <location>
        <begin position="164"/>
        <end position="184"/>
    </location>
</feature>
<dbReference type="InterPro" id="IPR029026">
    <property type="entry name" value="tRNA_m1G_MTases_N"/>
</dbReference>
<evidence type="ECO:0000313" key="15">
    <source>
        <dbReference type="Proteomes" id="UP000316726"/>
    </source>
</evidence>
<dbReference type="GO" id="GO:0070042">
    <property type="term" value="F:rRNA (uridine-N3-)-methyltransferase activity"/>
    <property type="evidence" value="ECO:0007669"/>
    <property type="project" value="TreeGrafter"/>
</dbReference>
<dbReference type="STRING" id="1764295.A0A5B8MXZ5"/>
<dbReference type="InterPro" id="IPR006700">
    <property type="entry name" value="RsmE"/>
</dbReference>
<dbReference type="SUPFAM" id="SSF75217">
    <property type="entry name" value="alpha/beta knot"/>
    <property type="match status" value="1"/>
</dbReference>
<dbReference type="PANTHER" id="PTHR30027">
    <property type="entry name" value="RIBOSOMAL RNA SMALL SUBUNIT METHYLTRANSFERASE E"/>
    <property type="match status" value="1"/>
</dbReference>
<evidence type="ECO:0000256" key="7">
    <source>
        <dbReference type="ARBA" id="ARBA00022679"/>
    </source>
</evidence>
<gene>
    <name evidence="14" type="ORF">A3770_16p77490</name>
</gene>
<comment type="function">
    <text evidence="9">Specifically methylates the N3 position of the uracil ring of uridine 1498 (m3U1498) in 16S rRNA. Acts on the fully assembled 30S ribosomal subunit.</text>
</comment>
<evidence type="ECO:0000256" key="3">
    <source>
        <dbReference type="ARBA" id="ARBA00012328"/>
    </source>
</evidence>
<name>A0A5B8MXZ5_9CHLO</name>
<sequence>MATRCCCVCLGVREYLSRQSGRPGTRWSSVSSTLRFHSQSRKALPRFYVDGFVEGSVVLEGKEAQHATKVLRLKPLDEIEVCDGRGGIARCTIRTAASSSGGRREREKAFRVTAAVESVEREPWKGLKWVLCVAGGSVKGQRGDWLVEKATELGAWSFQPLLTDHSSRMGSQKRTKGGDGSGREERWKRLAMAASKQCLRSHILDIRPATDLDDLLAKCSGEARDSGGSFIALAAHQSGRPLLPQVTEWGGGNPQQQHALGCLIIGPEGDFSERELEILKAHDDVKLVGLGDLRLRVETAALALLSGVRILEEGASA</sequence>
<dbReference type="Pfam" id="PF20260">
    <property type="entry name" value="PUA_4"/>
    <property type="match status" value="1"/>
</dbReference>
<evidence type="ECO:0000256" key="8">
    <source>
        <dbReference type="ARBA" id="ARBA00022691"/>
    </source>
</evidence>
<dbReference type="GO" id="GO:0005737">
    <property type="term" value="C:cytoplasm"/>
    <property type="evidence" value="ECO:0007669"/>
    <property type="project" value="UniProtKB-SubCell"/>
</dbReference>
<dbReference type="GO" id="GO:0070475">
    <property type="term" value="P:rRNA base methylation"/>
    <property type="evidence" value="ECO:0007669"/>
    <property type="project" value="TreeGrafter"/>
</dbReference>
<keyword evidence="15" id="KW-1185">Reference proteome</keyword>
<evidence type="ECO:0000256" key="10">
    <source>
        <dbReference type="ARBA" id="ARBA00047944"/>
    </source>
</evidence>
<dbReference type="Gene3D" id="3.40.1280.10">
    <property type="match status" value="1"/>
</dbReference>
<dbReference type="InterPro" id="IPR029028">
    <property type="entry name" value="Alpha/beta_knot_MTases"/>
</dbReference>
<comment type="catalytic activity">
    <reaction evidence="10">
        <text>uridine(1498) in 16S rRNA + S-adenosyl-L-methionine = N(3)-methyluridine(1498) in 16S rRNA + S-adenosyl-L-homocysteine + H(+)</text>
        <dbReference type="Rhea" id="RHEA:42920"/>
        <dbReference type="Rhea" id="RHEA-COMP:10283"/>
        <dbReference type="Rhea" id="RHEA-COMP:10284"/>
        <dbReference type="ChEBI" id="CHEBI:15378"/>
        <dbReference type="ChEBI" id="CHEBI:57856"/>
        <dbReference type="ChEBI" id="CHEBI:59789"/>
        <dbReference type="ChEBI" id="CHEBI:65315"/>
        <dbReference type="ChEBI" id="CHEBI:74502"/>
        <dbReference type="EC" id="2.1.1.193"/>
    </reaction>
</comment>
<accession>A0A5B8MXZ5</accession>
<dbReference type="Proteomes" id="UP000316726">
    <property type="component" value="Chromosome 16"/>
</dbReference>
<dbReference type="EMBL" id="CP031049">
    <property type="protein sequence ID" value="QDZ25231.1"/>
    <property type="molecule type" value="Genomic_DNA"/>
</dbReference>
<dbReference type="InterPro" id="IPR046886">
    <property type="entry name" value="RsmE_MTase_dom"/>
</dbReference>
<feature type="domain" description="Ribosomal RNA small subunit methyltransferase E methyltransferase" evidence="12">
    <location>
        <begin position="131"/>
        <end position="306"/>
    </location>
</feature>
<dbReference type="EC" id="2.1.1.193" evidence="3"/>
<keyword evidence="6 14" id="KW-0489">Methyltransferase</keyword>
<evidence type="ECO:0000256" key="11">
    <source>
        <dbReference type="SAM" id="MobiDB-lite"/>
    </source>
</evidence>
<evidence type="ECO:0000313" key="14">
    <source>
        <dbReference type="EMBL" id="QDZ25231.1"/>
    </source>
</evidence>
<dbReference type="SUPFAM" id="SSF88697">
    <property type="entry name" value="PUA domain-like"/>
    <property type="match status" value="1"/>
</dbReference>
<evidence type="ECO:0000259" key="13">
    <source>
        <dbReference type="Pfam" id="PF20260"/>
    </source>
</evidence>
<comment type="similarity">
    <text evidence="2">Belongs to the RNA methyltransferase RsmE family.</text>
</comment>
<evidence type="ECO:0000256" key="4">
    <source>
        <dbReference type="ARBA" id="ARBA00022490"/>
    </source>
</evidence>
<proteinExistence type="inferred from homology"/>
<keyword evidence="7 14" id="KW-0808">Transferase</keyword>
<comment type="subcellular location">
    <subcellularLocation>
        <location evidence="1">Cytoplasm</location>
    </subcellularLocation>
</comment>
<evidence type="ECO:0000256" key="1">
    <source>
        <dbReference type="ARBA" id="ARBA00004496"/>
    </source>
</evidence>
<evidence type="ECO:0000256" key="6">
    <source>
        <dbReference type="ARBA" id="ARBA00022603"/>
    </source>
</evidence>
<dbReference type="InterPro" id="IPR046887">
    <property type="entry name" value="RsmE_PUA-like"/>
</dbReference>
<organism evidence="14 15">
    <name type="scientific">Chloropicon primus</name>
    <dbReference type="NCBI Taxonomy" id="1764295"/>
    <lineage>
        <taxon>Eukaryota</taxon>
        <taxon>Viridiplantae</taxon>
        <taxon>Chlorophyta</taxon>
        <taxon>Chloropicophyceae</taxon>
        <taxon>Chloropicales</taxon>
        <taxon>Chloropicaceae</taxon>
        <taxon>Chloropicon</taxon>
    </lineage>
</organism>
<dbReference type="InterPro" id="IPR015947">
    <property type="entry name" value="PUA-like_sf"/>
</dbReference>